<keyword evidence="3" id="KW-0413">Isomerase</keyword>
<reference evidence="6" key="1">
    <citation type="journal article" date="2019" name="Int. J. Syst. Evol. Microbiol.">
        <title>The Global Catalogue of Microorganisms (GCM) 10K type strain sequencing project: providing services to taxonomists for standard genome sequencing and annotation.</title>
        <authorList>
            <consortium name="The Broad Institute Genomics Platform"/>
            <consortium name="The Broad Institute Genome Sequencing Center for Infectious Disease"/>
            <person name="Wu L."/>
            <person name="Ma J."/>
        </authorList>
    </citation>
    <scope>NUCLEOTIDE SEQUENCE [LARGE SCALE GENOMIC DNA]</scope>
    <source>
        <strain evidence="6">JCM 17329</strain>
    </source>
</reference>
<name>A0ABP7DE36_9GAMM</name>
<proteinExistence type="predicted"/>
<dbReference type="SUPFAM" id="SSF51419">
    <property type="entry name" value="PLP-binding barrel"/>
    <property type="match status" value="1"/>
</dbReference>
<dbReference type="PANTHER" id="PTHR30511:SF3">
    <property type="entry name" value="LYSINE RACEMASE"/>
    <property type="match status" value="1"/>
</dbReference>
<sequence length="366" mass="40515">MKKFPRVVWDPSRLLANAAFLDRLCHQQKNSVGWIPVTKVTCADPDIVGTLIRQGYDSFADSRIENLRRIKQMSSSCQTTLLRLPGLHEVAEVVRYADISLVSEQDTIAALQREAQRDNRRHKIILMIELGDLREGVCTQHALEMGRFILEQDHIEWLGIGTNLTCYGGVIPTADIMLELTGLKARIETELGHALTIVSGGNSSLLPLLLEQRLPPGINQLRLGEALFFGRETAYGRHIAGMHEDIFRLEAEVIEVKEKPSVPKGTLGKNAFGETPVFRDRGIHTRAIIALGEQDVPVADLSPFDPNISILGGSSDHLILDVTGCDIKVGDVLSFRLNYRALLYAMTSGYVGKHKLTEEEIGSCVS</sequence>
<dbReference type="Pfam" id="PF01168">
    <property type="entry name" value="Ala_racemase_N"/>
    <property type="match status" value="1"/>
</dbReference>
<dbReference type="InterPro" id="IPR029066">
    <property type="entry name" value="PLP-binding_barrel"/>
</dbReference>
<dbReference type="Proteomes" id="UP001501479">
    <property type="component" value="Unassembled WGS sequence"/>
</dbReference>
<dbReference type="InterPro" id="IPR000821">
    <property type="entry name" value="Ala_racemase"/>
</dbReference>
<dbReference type="CDD" id="cd06815">
    <property type="entry name" value="PLPDE_III_AR_like_1"/>
    <property type="match status" value="1"/>
</dbReference>
<organism evidence="5 6">
    <name type="scientific">Oceanisphaera sediminis</name>
    <dbReference type="NCBI Taxonomy" id="981381"/>
    <lineage>
        <taxon>Bacteria</taxon>
        <taxon>Pseudomonadati</taxon>
        <taxon>Pseudomonadota</taxon>
        <taxon>Gammaproteobacteria</taxon>
        <taxon>Aeromonadales</taxon>
        <taxon>Aeromonadaceae</taxon>
        <taxon>Oceanisphaera</taxon>
    </lineage>
</organism>
<keyword evidence="6" id="KW-1185">Reference proteome</keyword>
<comment type="caution">
    <text evidence="5">The sequence shown here is derived from an EMBL/GenBank/DDBJ whole genome shotgun (WGS) entry which is preliminary data.</text>
</comment>
<keyword evidence="2" id="KW-0663">Pyridoxal phosphate</keyword>
<evidence type="ECO:0000256" key="3">
    <source>
        <dbReference type="ARBA" id="ARBA00023235"/>
    </source>
</evidence>
<dbReference type="EMBL" id="BAABDS010000006">
    <property type="protein sequence ID" value="GAA3701941.1"/>
    <property type="molecule type" value="Genomic_DNA"/>
</dbReference>
<evidence type="ECO:0000259" key="4">
    <source>
        <dbReference type="Pfam" id="PF01168"/>
    </source>
</evidence>
<dbReference type="PANTHER" id="PTHR30511">
    <property type="entry name" value="ALANINE RACEMASE"/>
    <property type="match status" value="1"/>
</dbReference>
<dbReference type="RefSeq" id="WP_344962187.1">
    <property type="nucleotide sequence ID" value="NZ_BAABDS010000006.1"/>
</dbReference>
<protein>
    <submittedName>
        <fullName evidence="5">Ornithine racemase Orr</fullName>
    </submittedName>
</protein>
<comment type="cofactor">
    <cofactor evidence="1">
        <name>pyridoxal 5'-phosphate</name>
        <dbReference type="ChEBI" id="CHEBI:597326"/>
    </cofactor>
</comment>
<dbReference type="InterPro" id="IPR001608">
    <property type="entry name" value="Ala_racemase_N"/>
</dbReference>
<feature type="domain" description="Alanine racemase N-terminal" evidence="4">
    <location>
        <begin position="12"/>
        <end position="230"/>
    </location>
</feature>
<accession>A0ABP7DE36</accession>
<evidence type="ECO:0000256" key="2">
    <source>
        <dbReference type="ARBA" id="ARBA00022898"/>
    </source>
</evidence>
<evidence type="ECO:0000256" key="1">
    <source>
        <dbReference type="ARBA" id="ARBA00001933"/>
    </source>
</evidence>
<gene>
    <name evidence="5" type="primary">orr</name>
    <name evidence="5" type="ORF">GCM10022421_05660</name>
</gene>
<dbReference type="Gene3D" id="3.20.20.10">
    <property type="entry name" value="Alanine racemase"/>
    <property type="match status" value="1"/>
</dbReference>
<evidence type="ECO:0000313" key="6">
    <source>
        <dbReference type="Proteomes" id="UP001501479"/>
    </source>
</evidence>
<evidence type="ECO:0000313" key="5">
    <source>
        <dbReference type="EMBL" id="GAA3701941.1"/>
    </source>
</evidence>